<feature type="transmembrane region" description="Helical" evidence="7">
    <location>
        <begin position="177"/>
        <end position="197"/>
    </location>
</feature>
<dbReference type="Pfam" id="PF07690">
    <property type="entry name" value="MFS_1"/>
    <property type="match status" value="1"/>
</dbReference>
<feature type="transmembrane region" description="Helical" evidence="7">
    <location>
        <begin position="116"/>
        <end position="134"/>
    </location>
</feature>
<sequence length="796" mass="87924">MSNREGSVYKGDRASDSESLPELKTRDTEKVIANTLPAISEEGNVGLSEFEAAKEAGVQVTKSESRRLNYGNLYGMKTDLHAGQQWAWLASSFYFGYLIGNYPMGWLLQHYHSGRVFAITTFLWGTIIIAVAGAKNFSSALAAYFFLGIVESVVTPGLTLLTAVWYAQPEVPLRTMIWYSFNGWGGIFGGFMSYGVGRIKNASLEKWQYIYLILGAISLSYALVLACFFPDSPVTAKFLRGDEKLKAVKRVAEAKNGIKNTEFKMYQIKQALTDPKTWLLFAASVAAQIPNGIVSNFSTIIIKGMGFTTLQTTLLDAASSGVQIASLIAAGLITTYIKNTRVFTMATGNIVCIISAACLTYLPSDQKWNRLVAYWFTSFQSVGFSLSLVMISNNIGGFTKRTFTTALTFIGYCVGNIIGPHFLISSEAPTYHTGTRAMFIGYCIKTAAHILLGLYMWRSNVNKDRKYGKVVTEEDKLKGEEAGMHDLTEFENEYHRCAPPVGLTTITDAPPRRGGVPADDDCYAIYVVPPNVYDLDYGFPYIDSRECTMHLMNWPPHIVLPALVVERVAEAIVCAVPDVLRPSRTMPPARRRVSYVIPPPSEPIPRLQLPPHGVPRNGAAGPLLVPYNDSSSPGPSSAGGKGPSHPRHRLGVASLALDSSTLLVGHNNPEGILYTGGRDGLVISWDLGIPTKRRTHRYAVGEGNHGRGSRRWEIMTNWADDIIEEEDDSEELPSDGDVLGEVTGRSRRRLDGDQNTILEEEQWEVNDEALEARKVLPYSIYLTYFHLCWLPVYVTD</sequence>
<evidence type="ECO:0008006" key="10">
    <source>
        <dbReference type="Google" id="ProtNLM"/>
    </source>
</evidence>
<dbReference type="InterPro" id="IPR036259">
    <property type="entry name" value="MFS_trans_sf"/>
</dbReference>
<feature type="region of interest" description="Disordered" evidence="6">
    <location>
        <begin position="604"/>
        <end position="648"/>
    </location>
</feature>
<dbReference type="Gene3D" id="1.20.1250.20">
    <property type="entry name" value="MFS general substrate transporter like domains"/>
    <property type="match status" value="2"/>
</dbReference>
<keyword evidence="3 7" id="KW-0812">Transmembrane</keyword>
<gene>
    <name evidence="8" type="ORF">EVJ58_g6122</name>
</gene>
<dbReference type="AlphaFoldDB" id="A0A4Y9YDD9"/>
<evidence type="ECO:0000256" key="5">
    <source>
        <dbReference type="ARBA" id="ARBA00023136"/>
    </source>
</evidence>
<feature type="transmembrane region" description="Helical" evidence="7">
    <location>
        <begin position="141"/>
        <end position="165"/>
    </location>
</feature>
<reference evidence="8 9" key="1">
    <citation type="submission" date="2019-01" db="EMBL/GenBank/DDBJ databases">
        <title>Genome sequencing of the rare red list fungi Fomitopsis rosea.</title>
        <authorList>
            <person name="Buettner E."/>
            <person name="Kellner H."/>
        </authorList>
    </citation>
    <scope>NUCLEOTIDE SEQUENCE [LARGE SCALE GENOMIC DNA]</scope>
    <source>
        <strain evidence="8 9">DSM 105464</strain>
    </source>
</reference>
<comment type="subcellular location">
    <subcellularLocation>
        <location evidence="1">Membrane</location>
        <topology evidence="1">Multi-pass membrane protein</topology>
    </subcellularLocation>
</comment>
<feature type="transmembrane region" description="Helical" evidence="7">
    <location>
        <begin position="403"/>
        <end position="425"/>
    </location>
</feature>
<feature type="transmembrane region" description="Helical" evidence="7">
    <location>
        <begin position="314"/>
        <end position="337"/>
    </location>
</feature>
<feature type="transmembrane region" description="Helical" evidence="7">
    <location>
        <begin position="437"/>
        <end position="457"/>
    </location>
</feature>
<evidence type="ECO:0000256" key="7">
    <source>
        <dbReference type="SAM" id="Phobius"/>
    </source>
</evidence>
<feature type="transmembrane region" description="Helical" evidence="7">
    <location>
        <begin position="371"/>
        <end position="391"/>
    </location>
</feature>
<evidence type="ECO:0000256" key="3">
    <source>
        <dbReference type="ARBA" id="ARBA00022692"/>
    </source>
</evidence>
<feature type="transmembrane region" description="Helical" evidence="7">
    <location>
        <begin position="209"/>
        <end position="229"/>
    </location>
</feature>
<feature type="compositionally biased region" description="Basic and acidic residues" evidence="6">
    <location>
        <begin position="10"/>
        <end position="26"/>
    </location>
</feature>
<dbReference type="SUPFAM" id="SSF103473">
    <property type="entry name" value="MFS general substrate transporter"/>
    <property type="match status" value="1"/>
</dbReference>
<dbReference type="STRING" id="34475.A0A4Y9YDD9"/>
<keyword evidence="2" id="KW-0813">Transport</keyword>
<keyword evidence="5 7" id="KW-0472">Membrane</keyword>
<evidence type="ECO:0000313" key="9">
    <source>
        <dbReference type="Proteomes" id="UP000298390"/>
    </source>
</evidence>
<keyword evidence="4 7" id="KW-1133">Transmembrane helix</keyword>
<feature type="transmembrane region" description="Helical" evidence="7">
    <location>
        <begin position="278"/>
        <end position="302"/>
    </location>
</feature>
<feature type="transmembrane region" description="Helical" evidence="7">
    <location>
        <begin position="86"/>
        <end position="104"/>
    </location>
</feature>
<evidence type="ECO:0000313" key="8">
    <source>
        <dbReference type="EMBL" id="TFY58899.1"/>
    </source>
</evidence>
<dbReference type="PANTHER" id="PTHR43791:SF70">
    <property type="entry name" value="MAJOR FACILITATOR SUPERFAMILY (MFS) PROFILE DOMAIN-CONTAINING PROTEIN"/>
    <property type="match status" value="1"/>
</dbReference>
<accession>A0A4Y9YDD9</accession>
<dbReference type="PANTHER" id="PTHR43791">
    <property type="entry name" value="PERMEASE-RELATED"/>
    <property type="match status" value="1"/>
</dbReference>
<dbReference type="InterPro" id="IPR011701">
    <property type="entry name" value="MFS"/>
</dbReference>
<name>A0A4Y9YDD9_9APHY</name>
<feature type="region of interest" description="Disordered" evidence="6">
    <location>
        <begin position="1"/>
        <end position="26"/>
    </location>
</feature>
<comment type="caution">
    <text evidence="8">The sequence shown here is derived from an EMBL/GenBank/DDBJ whole genome shotgun (WGS) entry which is preliminary data.</text>
</comment>
<dbReference type="GO" id="GO:0016020">
    <property type="term" value="C:membrane"/>
    <property type="evidence" value="ECO:0007669"/>
    <property type="project" value="UniProtKB-SubCell"/>
</dbReference>
<dbReference type="Proteomes" id="UP000298390">
    <property type="component" value="Unassembled WGS sequence"/>
</dbReference>
<evidence type="ECO:0000256" key="1">
    <source>
        <dbReference type="ARBA" id="ARBA00004141"/>
    </source>
</evidence>
<feature type="transmembrane region" description="Helical" evidence="7">
    <location>
        <begin position="343"/>
        <end position="362"/>
    </location>
</feature>
<evidence type="ECO:0000256" key="6">
    <source>
        <dbReference type="SAM" id="MobiDB-lite"/>
    </source>
</evidence>
<evidence type="ECO:0000256" key="4">
    <source>
        <dbReference type="ARBA" id="ARBA00022989"/>
    </source>
</evidence>
<protein>
    <recommendedName>
        <fullName evidence="10">Major facilitator superfamily (MFS) profile domain-containing protein</fullName>
    </recommendedName>
</protein>
<dbReference type="EMBL" id="SEKV01000332">
    <property type="protein sequence ID" value="TFY58899.1"/>
    <property type="molecule type" value="Genomic_DNA"/>
</dbReference>
<evidence type="ECO:0000256" key="2">
    <source>
        <dbReference type="ARBA" id="ARBA00022448"/>
    </source>
</evidence>
<organism evidence="8 9">
    <name type="scientific">Rhodofomes roseus</name>
    <dbReference type="NCBI Taxonomy" id="34475"/>
    <lineage>
        <taxon>Eukaryota</taxon>
        <taxon>Fungi</taxon>
        <taxon>Dikarya</taxon>
        <taxon>Basidiomycota</taxon>
        <taxon>Agaricomycotina</taxon>
        <taxon>Agaricomycetes</taxon>
        <taxon>Polyporales</taxon>
        <taxon>Rhodofomes</taxon>
    </lineage>
</organism>
<proteinExistence type="predicted"/>
<dbReference type="GO" id="GO:0022857">
    <property type="term" value="F:transmembrane transporter activity"/>
    <property type="evidence" value="ECO:0007669"/>
    <property type="project" value="InterPro"/>
</dbReference>